<dbReference type="PANTHER" id="PTHR43115:SF4">
    <property type="entry name" value="DEHYDROGENASE_REDUCTASE SDR FAMILY MEMBER 11"/>
    <property type="match status" value="1"/>
</dbReference>
<dbReference type="Proteomes" id="UP001168821">
    <property type="component" value="Unassembled WGS sequence"/>
</dbReference>
<sequence>MDRWRDKVAVVTGAAGGIGSAVVEQLLKAKLKVAAVDNSSTRLEELTKKFENKTEDLHSYATDITKDEEVIKLYQDITKTLGPVNVLINCAGIARHDTLINGKTENWKSVFDTNVFGLCIMTREAVKIMRENTIDGHIVHISSIAGRTVLDIPDTNVYSASKFAVRALSESYRQELNRFGLKIKVTCICPGKVNTLIAKNNAFDESYDEMPGLEPKDIADSIIYTLSTPPHVQVHEICVKPIGEKWT</sequence>
<feature type="coiled-coil region" evidence="4">
    <location>
        <begin position="36"/>
        <end position="63"/>
    </location>
</feature>
<organism evidence="5 6">
    <name type="scientific">Zophobas morio</name>
    <dbReference type="NCBI Taxonomy" id="2755281"/>
    <lineage>
        <taxon>Eukaryota</taxon>
        <taxon>Metazoa</taxon>
        <taxon>Ecdysozoa</taxon>
        <taxon>Arthropoda</taxon>
        <taxon>Hexapoda</taxon>
        <taxon>Insecta</taxon>
        <taxon>Pterygota</taxon>
        <taxon>Neoptera</taxon>
        <taxon>Endopterygota</taxon>
        <taxon>Coleoptera</taxon>
        <taxon>Polyphaga</taxon>
        <taxon>Cucujiformia</taxon>
        <taxon>Tenebrionidae</taxon>
        <taxon>Zophobas</taxon>
    </lineage>
</organism>
<dbReference type="EMBL" id="JALNTZ010000002">
    <property type="protein sequence ID" value="KAJ3660768.1"/>
    <property type="molecule type" value="Genomic_DNA"/>
</dbReference>
<evidence type="ECO:0000256" key="2">
    <source>
        <dbReference type="ARBA" id="ARBA00023002"/>
    </source>
</evidence>
<evidence type="ECO:0008006" key="7">
    <source>
        <dbReference type="Google" id="ProtNLM"/>
    </source>
</evidence>
<dbReference type="PANTHER" id="PTHR43115">
    <property type="entry name" value="DEHYDROGENASE/REDUCTASE SDR FAMILY MEMBER 11"/>
    <property type="match status" value="1"/>
</dbReference>
<comment type="similarity">
    <text evidence="1 3">Belongs to the short-chain dehydrogenases/reductases (SDR) family.</text>
</comment>
<dbReference type="InterPro" id="IPR002347">
    <property type="entry name" value="SDR_fam"/>
</dbReference>
<evidence type="ECO:0000313" key="6">
    <source>
        <dbReference type="Proteomes" id="UP001168821"/>
    </source>
</evidence>
<dbReference type="FunFam" id="3.40.50.720:FF:000047">
    <property type="entry name" value="NADP-dependent L-serine/L-allo-threonine dehydrogenase"/>
    <property type="match status" value="1"/>
</dbReference>
<dbReference type="InterPro" id="IPR020904">
    <property type="entry name" value="Sc_DH/Rdtase_CS"/>
</dbReference>
<dbReference type="Gene3D" id="3.40.50.720">
    <property type="entry name" value="NAD(P)-binding Rossmann-like Domain"/>
    <property type="match status" value="1"/>
</dbReference>
<dbReference type="SUPFAM" id="SSF51735">
    <property type="entry name" value="NAD(P)-binding Rossmann-fold domains"/>
    <property type="match status" value="1"/>
</dbReference>
<comment type="caution">
    <text evidence="5">The sequence shown here is derived from an EMBL/GenBank/DDBJ whole genome shotgun (WGS) entry which is preliminary data.</text>
</comment>
<keyword evidence="2" id="KW-0560">Oxidoreductase</keyword>
<evidence type="ECO:0000256" key="1">
    <source>
        <dbReference type="ARBA" id="ARBA00006484"/>
    </source>
</evidence>
<gene>
    <name evidence="5" type="ORF">Zmor_005201</name>
</gene>
<dbReference type="PROSITE" id="PS00061">
    <property type="entry name" value="ADH_SHORT"/>
    <property type="match status" value="1"/>
</dbReference>
<protein>
    <recommendedName>
        <fullName evidence="7">Dehydrogenase/reductase SDR family member 11</fullName>
    </recommendedName>
</protein>
<dbReference type="InterPro" id="IPR036291">
    <property type="entry name" value="NAD(P)-bd_dom_sf"/>
</dbReference>
<evidence type="ECO:0000256" key="3">
    <source>
        <dbReference type="RuleBase" id="RU000363"/>
    </source>
</evidence>
<evidence type="ECO:0000313" key="5">
    <source>
        <dbReference type="EMBL" id="KAJ3660768.1"/>
    </source>
</evidence>
<proteinExistence type="inferred from homology"/>
<dbReference type="PRINTS" id="PR00081">
    <property type="entry name" value="GDHRDH"/>
</dbReference>
<dbReference type="Pfam" id="PF00106">
    <property type="entry name" value="adh_short"/>
    <property type="match status" value="1"/>
</dbReference>
<dbReference type="GO" id="GO:0016616">
    <property type="term" value="F:oxidoreductase activity, acting on the CH-OH group of donors, NAD or NADP as acceptor"/>
    <property type="evidence" value="ECO:0007669"/>
    <property type="project" value="UniProtKB-ARBA"/>
</dbReference>
<dbReference type="AlphaFoldDB" id="A0AA38ISX7"/>
<accession>A0AA38ISX7</accession>
<name>A0AA38ISX7_9CUCU</name>
<keyword evidence="6" id="KW-1185">Reference proteome</keyword>
<keyword evidence="4" id="KW-0175">Coiled coil</keyword>
<dbReference type="PRINTS" id="PR00080">
    <property type="entry name" value="SDRFAMILY"/>
</dbReference>
<reference evidence="5" key="1">
    <citation type="journal article" date="2023" name="G3 (Bethesda)">
        <title>Whole genome assemblies of Zophobas morio and Tenebrio molitor.</title>
        <authorList>
            <person name="Kaur S."/>
            <person name="Stinson S.A."/>
            <person name="diCenzo G.C."/>
        </authorList>
    </citation>
    <scope>NUCLEOTIDE SEQUENCE</scope>
    <source>
        <strain evidence="5">QUZm001</strain>
    </source>
</reference>
<evidence type="ECO:0000256" key="4">
    <source>
        <dbReference type="SAM" id="Coils"/>
    </source>
</evidence>